<evidence type="ECO:0000256" key="7">
    <source>
        <dbReference type="ARBA" id="ARBA00023136"/>
    </source>
</evidence>
<dbReference type="PROSITE" id="PS00383">
    <property type="entry name" value="TYR_PHOSPHATASE_1"/>
    <property type="match status" value="1"/>
</dbReference>
<evidence type="ECO:0000313" key="15">
    <source>
        <dbReference type="WBParaSite" id="TASK_0000732401-mRNA-1"/>
    </source>
</evidence>
<dbReference type="Pfam" id="PF00102">
    <property type="entry name" value="Y_phosphatase"/>
    <property type="match status" value="2"/>
</dbReference>
<dbReference type="PROSITE" id="PS50853">
    <property type="entry name" value="FN3"/>
    <property type="match status" value="1"/>
</dbReference>
<dbReference type="Proteomes" id="UP000282613">
    <property type="component" value="Unassembled WGS sequence"/>
</dbReference>
<evidence type="ECO:0000259" key="11">
    <source>
        <dbReference type="PROSITE" id="PS50056"/>
    </source>
</evidence>
<dbReference type="InterPro" id="IPR000387">
    <property type="entry name" value="Tyr_Pase_dom"/>
</dbReference>
<dbReference type="PANTHER" id="PTHR19134">
    <property type="entry name" value="RECEPTOR-TYPE TYROSINE-PROTEIN PHOSPHATASE"/>
    <property type="match status" value="1"/>
</dbReference>
<feature type="domain" description="Tyrosine-protein phosphatase" evidence="10">
    <location>
        <begin position="1039"/>
        <end position="1355"/>
    </location>
</feature>
<proteinExistence type="inferred from homology"/>
<evidence type="ECO:0000256" key="8">
    <source>
        <dbReference type="ARBA" id="ARBA00051722"/>
    </source>
</evidence>
<keyword evidence="5" id="KW-0378">Hydrolase</keyword>
<dbReference type="PROSITE" id="PS50056">
    <property type="entry name" value="TYR_PHOSPHATASE_2"/>
    <property type="match status" value="2"/>
</dbReference>
<dbReference type="PROSITE" id="PS50055">
    <property type="entry name" value="TYR_PHOSPHATASE_PTP"/>
    <property type="match status" value="2"/>
</dbReference>
<evidence type="ECO:0000259" key="10">
    <source>
        <dbReference type="PROSITE" id="PS50055"/>
    </source>
</evidence>
<organism evidence="15">
    <name type="scientific">Taenia asiatica</name>
    <name type="common">Asian tapeworm</name>
    <dbReference type="NCBI Taxonomy" id="60517"/>
    <lineage>
        <taxon>Eukaryota</taxon>
        <taxon>Metazoa</taxon>
        <taxon>Spiralia</taxon>
        <taxon>Lophotrochozoa</taxon>
        <taxon>Platyhelminthes</taxon>
        <taxon>Cestoda</taxon>
        <taxon>Eucestoda</taxon>
        <taxon>Cyclophyllidea</taxon>
        <taxon>Taeniidae</taxon>
        <taxon>Taenia</taxon>
    </lineage>
</organism>
<dbReference type="InterPro" id="IPR003595">
    <property type="entry name" value="Tyr_Pase_cat"/>
</dbReference>
<keyword evidence="4" id="KW-0732">Signal</keyword>
<reference evidence="13 14" key="2">
    <citation type="submission" date="2018-11" db="EMBL/GenBank/DDBJ databases">
        <authorList>
            <consortium name="Pathogen Informatics"/>
        </authorList>
    </citation>
    <scope>NUCLEOTIDE SEQUENCE [LARGE SCALE GENOMIC DNA]</scope>
</reference>
<comment type="similarity">
    <text evidence="2">Belongs to the protein-tyrosine phosphatase family.</text>
</comment>
<dbReference type="SUPFAM" id="SSF52799">
    <property type="entry name" value="(Phosphotyrosine protein) phosphatases II"/>
    <property type="match status" value="2"/>
</dbReference>
<accession>A0A158R9I8</accession>
<evidence type="ECO:0000313" key="13">
    <source>
        <dbReference type="EMBL" id="VDK38197.1"/>
    </source>
</evidence>
<feature type="domain" description="Tyrosine specific protein phosphatases" evidence="11">
    <location>
        <begin position="920"/>
        <end position="994"/>
    </location>
</feature>
<evidence type="ECO:0000256" key="5">
    <source>
        <dbReference type="ARBA" id="ARBA00022801"/>
    </source>
</evidence>
<dbReference type="InterPro" id="IPR050348">
    <property type="entry name" value="Protein-Tyr_Phosphatase"/>
</dbReference>
<evidence type="ECO:0000256" key="6">
    <source>
        <dbReference type="ARBA" id="ARBA00022912"/>
    </source>
</evidence>
<dbReference type="InterPro" id="IPR003961">
    <property type="entry name" value="FN3_dom"/>
</dbReference>
<dbReference type="EC" id="3.1.3.48" evidence="3"/>
<comment type="subcellular location">
    <subcellularLocation>
        <location evidence="1">Membrane</location>
        <topology evidence="1">Single-pass membrane protein</topology>
    </subcellularLocation>
</comment>
<dbReference type="PRINTS" id="PR00700">
    <property type="entry name" value="PRTYPHPHTASE"/>
</dbReference>
<sequence length="1479" mass="164122">MLVLTSLSSGSPECEPGSFGLGCKHNCSCTPENLCSHINGNCISPNHFRSRLTNAPNLEVTCTSLTISWSEFNSSIDSGVSDVREYRLELRSGASTNFTELRTVPREQVMDGVYRVVVSDAKPGERYWARVVPIFFLGTGDDGYLEEGIASPPSQNAFILKEDEVSILISATCFLVHPWRCDLLYQPFHSLSLSSPPVAERLTGPRNCALVGLAGRWAVFWWHHGLNSCGLGKLMGYELSLTSLGWVGTGEGDEATGGEMVVKRYRTGTLTTAIVAADLTPATKHRAQVFALYEHGSVACSDVLTGGRENKGSDDSGGSIEFNTFTEAEVTAPPKLHVSLLERHYDGFVVRLHLLDALPLEPNQLWVSAFPVETKLPQMVGLGGGDASVQTALGMVHIFSFASNIHPATRYRLYAWAAPTLKTRFVGVTMEFWTAPKPFKAFPNFVMPAPQVLEVLDRSLRLRFPNVSGYTGGSLTDFFLAVIPDHAHVTTSSKEEEISSVLRRHLSLPSNARIVLHSRSHPSHVVVVGDGIVEMDMDFSSRSSDLQVFADPPLEPDTNYTLLVFVASSLYDATDTVEEGDFVVSPKGTKVVRTAPLATTRSGGTSAAAVGTGFAVFFSLVCILLLALSLWWRCLRHRSVLWRKSKRYSLNMRPKRRLSGAFTLSTVEDCMSAMPNSYGSWSFPLNLRDPRFLVIDPKHGPDNTLLGTKDLREIAETFFREYRSLPVNKALPQVQAKRGVNRGKNRCIESLPFDHNRVQLKRHCGMGDCQTDYINASYVDSYLRRRVYICAQSPFNAATASDFWSMVVQCNVAQIVLLDNQIEAGVVKCTKYWPDNLSPFYVNKPGKLEGGGSERRQYDSVVIEAEDTMEYAYFSVRRFRVTDLSAAGGSQQCVMQYHYHRWRLHDSDNEESLVDEFDHLAFIDFYFHVKMATRLEDGPILVHCEDGVSRSSVFVAFDTLFQQLMHEHAVTVARTCTALRRARQHAVPSARHFALLYDLLFEAGIAGHALLDLDIRSALASLSQRNVTAGFTYLREQWYLLHNYTLPLPTSQPPSGTANGEGEDELAAVWVDGLSACEDVVLVRSPTTAAAAAFWRLVFQHRITCVMDMEPSCYGADRDTFPFWPPYIGGTASDTEEEALLGTHNATAATVFTRALDVSRVVDSEGETVVPFDTGAWFHLAEFQLAQVGRLEALPLPPLLLSPRRNRRYRRQQQHQSDHRRATGCLFKRSIIIRRLLPLQQQHISAPRKAEFHTVNVFHFKAHWRQGNQVPPRGAMLQAIETFSAARGVGPAAVLCADGATRSGLFLAAHLLVERLGRDRFVDLFHTLKALKLRRHAVVVSVSQLRFLYRLLAAWVDETMIKGPHKNPKIHFHLEDSFVATPRSSRQDLSASAVLSSSRVSTQMSGAVFGGTNGSNNSLGATGSDDEEEEVAAMMTGPPRTVTVLYRYFSEELSRLLMSKGALHAGEAMGPRRQEQLFA</sequence>
<keyword evidence="7" id="KW-0472">Membrane</keyword>
<reference evidence="15" key="1">
    <citation type="submission" date="2016-04" db="UniProtKB">
        <authorList>
            <consortium name="WormBaseParasite"/>
        </authorList>
    </citation>
    <scope>IDENTIFICATION</scope>
</reference>
<protein>
    <recommendedName>
        <fullName evidence="3">protein-tyrosine-phosphatase</fullName>
        <ecNumber evidence="3">3.1.3.48</ecNumber>
    </recommendedName>
</protein>
<dbReference type="InterPro" id="IPR000242">
    <property type="entry name" value="PTP_cat"/>
</dbReference>
<dbReference type="InterPro" id="IPR036116">
    <property type="entry name" value="FN3_sf"/>
</dbReference>
<feature type="domain" description="Tyrosine specific protein phosphatases" evidence="11">
    <location>
        <begin position="1274"/>
        <end position="1346"/>
    </location>
</feature>
<dbReference type="Gene3D" id="3.90.190.10">
    <property type="entry name" value="Protein tyrosine phosphatase superfamily"/>
    <property type="match status" value="2"/>
</dbReference>
<dbReference type="SMART" id="SM00194">
    <property type="entry name" value="PTPc"/>
    <property type="match status" value="1"/>
</dbReference>
<dbReference type="InterPro" id="IPR016130">
    <property type="entry name" value="Tyr_Pase_AS"/>
</dbReference>
<gene>
    <name evidence="13" type="ORF">TASK_LOCUS7325</name>
</gene>
<dbReference type="GO" id="GO:0004725">
    <property type="term" value="F:protein tyrosine phosphatase activity"/>
    <property type="evidence" value="ECO:0007669"/>
    <property type="project" value="UniProtKB-EC"/>
</dbReference>
<dbReference type="WBParaSite" id="TASK_0000732401-mRNA-1">
    <property type="protein sequence ID" value="TASK_0000732401-mRNA-1"/>
    <property type="gene ID" value="TASK_0000732401"/>
</dbReference>
<dbReference type="GO" id="GO:0016020">
    <property type="term" value="C:membrane"/>
    <property type="evidence" value="ECO:0007669"/>
    <property type="project" value="UniProtKB-SubCell"/>
</dbReference>
<dbReference type="PANTHER" id="PTHR19134:SF562">
    <property type="entry name" value="PROTEIN-TYROSINE-PHOSPHATASE"/>
    <property type="match status" value="1"/>
</dbReference>
<evidence type="ECO:0000313" key="14">
    <source>
        <dbReference type="Proteomes" id="UP000282613"/>
    </source>
</evidence>
<keyword evidence="14" id="KW-1185">Reference proteome</keyword>
<keyword evidence="6" id="KW-0904">Protein phosphatase</keyword>
<feature type="region of interest" description="Disordered" evidence="9">
    <location>
        <begin position="1406"/>
        <end position="1426"/>
    </location>
</feature>
<evidence type="ECO:0000256" key="4">
    <source>
        <dbReference type="ARBA" id="ARBA00022729"/>
    </source>
</evidence>
<dbReference type="STRING" id="60517.A0A158R9I8"/>
<dbReference type="EMBL" id="UYRS01018603">
    <property type="protein sequence ID" value="VDK38197.1"/>
    <property type="molecule type" value="Genomic_DNA"/>
</dbReference>
<dbReference type="CDD" id="cd00063">
    <property type="entry name" value="FN3"/>
    <property type="match status" value="1"/>
</dbReference>
<evidence type="ECO:0000256" key="9">
    <source>
        <dbReference type="SAM" id="MobiDB-lite"/>
    </source>
</evidence>
<evidence type="ECO:0000259" key="12">
    <source>
        <dbReference type="PROSITE" id="PS50853"/>
    </source>
</evidence>
<evidence type="ECO:0000256" key="1">
    <source>
        <dbReference type="ARBA" id="ARBA00004167"/>
    </source>
</evidence>
<feature type="domain" description="Fibronectin type-III" evidence="12">
    <location>
        <begin position="51"/>
        <end position="154"/>
    </location>
</feature>
<feature type="domain" description="Tyrosine-protein phosphatase" evidence="10">
    <location>
        <begin position="718"/>
        <end position="1003"/>
    </location>
</feature>
<evidence type="ECO:0000256" key="2">
    <source>
        <dbReference type="ARBA" id="ARBA00009580"/>
    </source>
</evidence>
<name>A0A158R9I8_TAEAS</name>
<comment type="catalytic activity">
    <reaction evidence="8">
        <text>O-phospho-L-tyrosyl-[protein] + H2O = L-tyrosyl-[protein] + phosphate</text>
        <dbReference type="Rhea" id="RHEA:10684"/>
        <dbReference type="Rhea" id="RHEA-COMP:10136"/>
        <dbReference type="Rhea" id="RHEA-COMP:20101"/>
        <dbReference type="ChEBI" id="CHEBI:15377"/>
        <dbReference type="ChEBI" id="CHEBI:43474"/>
        <dbReference type="ChEBI" id="CHEBI:46858"/>
        <dbReference type="ChEBI" id="CHEBI:61978"/>
        <dbReference type="EC" id="3.1.3.48"/>
    </reaction>
</comment>
<dbReference type="SUPFAM" id="SSF49265">
    <property type="entry name" value="Fibronectin type III"/>
    <property type="match status" value="1"/>
</dbReference>
<dbReference type="CDD" id="cd00047">
    <property type="entry name" value="PTPc"/>
    <property type="match status" value="1"/>
</dbReference>
<evidence type="ECO:0000256" key="3">
    <source>
        <dbReference type="ARBA" id="ARBA00013064"/>
    </source>
</evidence>
<dbReference type="InterPro" id="IPR029021">
    <property type="entry name" value="Prot-tyrosine_phosphatase-like"/>
</dbReference>
<dbReference type="OrthoDB" id="6058203at2759"/>
<dbReference type="SMART" id="SM00404">
    <property type="entry name" value="PTPc_motif"/>
    <property type="match status" value="2"/>
</dbReference>